<evidence type="ECO:0000313" key="3">
    <source>
        <dbReference type="EMBL" id="QHT18604.1"/>
    </source>
</evidence>
<reference evidence="3" key="1">
    <citation type="journal article" date="2020" name="Nature">
        <title>Giant virus diversity and host interactions through global metagenomics.</title>
        <authorList>
            <person name="Schulz F."/>
            <person name="Roux S."/>
            <person name="Paez-Espino D."/>
            <person name="Jungbluth S."/>
            <person name="Walsh D.A."/>
            <person name="Denef V.J."/>
            <person name="McMahon K.D."/>
            <person name="Konstantinidis K.T."/>
            <person name="Eloe-Fadrosh E.A."/>
            <person name="Kyrpides N.C."/>
            <person name="Woyke T."/>
        </authorList>
    </citation>
    <scope>NUCLEOTIDE SEQUENCE</scope>
    <source>
        <strain evidence="3">GVMAG-M-3300023174-47</strain>
    </source>
</reference>
<proteinExistence type="predicted"/>
<dbReference type="Gene3D" id="3.30.2010.10">
    <property type="entry name" value="Metalloproteases ('zincins'), catalytic domain"/>
    <property type="match status" value="1"/>
</dbReference>
<protein>
    <recommendedName>
        <fullName evidence="2">WLM domain-containing protein</fullName>
    </recommendedName>
</protein>
<accession>A0A6C0DQH2</accession>
<sequence length="189" mass="21106">MWPVALLGAGVALAYASTRGVANITEVKSRTDGKVCKVQNLPDKQQACERLAEVRQNLDKLMQKYRDDTASAADPRVKVLLDRYNPDNMCENDINADSTSYSENKGDKIVVCLRDKAPPYKLVDTNTIMFVVLHEMAHLMTTTIGHTPEFWTNFKRILQDAVSVGVYTPVNYDRSPTSYCGMTILSTPI</sequence>
<dbReference type="InterPro" id="IPR013536">
    <property type="entry name" value="WLM_dom"/>
</dbReference>
<evidence type="ECO:0000259" key="2">
    <source>
        <dbReference type="Pfam" id="PF08325"/>
    </source>
</evidence>
<organism evidence="3">
    <name type="scientific">viral metagenome</name>
    <dbReference type="NCBI Taxonomy" id="1070528"/>
    <lineage>
        <taxon>unclassified sequences</taxon>
        <taxon>metagenomes</taxon>
        <taxon>organismal metagenomes</taxon>
    </lineage>
</organism>
<dbReference type="AlphaFoldDB" id="A0A6C0DQH2"/>
<dbReference type="EMBL" id="MN739658">
    <property type="protein sequence ID" value="QHT18604.1"/>
    <property type="molecule type" value="Genomic_DNA"/>
</dbReference>
<name>A0A6C0DQH2_9ZZZZ</name>
<feature type="coiled-coil region" evidence="1">
    <location>
        <begin position="44"/>
        <end position="71"/>
    </location>
</feature>
<dbReference type="Pfam" id="PF08325">
    <property type="entry name" value="WLM"/>
    <property type="match status" value="1"/>
</dbReference>
<evidence type="ECO:0000256" key="1">
    <source>
        <dbReference type="SAM" id="Coils"/>
    </source>
</evidence>
<feature type="domain" description="WLM" evidence="2">
    <location>
        <begin position="33"/>
        <end position="163"/>
    </location>
</feature>
<keyword evidence="1" id="KW-0175">Coiled coil</keyword>